<dbReference type="SUPFAM" id="SSF55874">
    <property type="entry name" value="ATPase domain of HSP90 chaperone/DNA topoisomerase II/histidine kinase"/>
    <property type="match status" value="1"/>
</dbReference>
<dbReference type="Gene3D" id="1.10.287.130">
    <property type="match status" value="1"/>
</dbReference>
<evidence type="ECO:0000256" key="2">
    <source>
        <dbReference type="ARBA" id="ARBA00012438"/>
    </source>
</evidence>
<comment type="caution">
    <text evidence="9">The sequence shown here is derived from an EMBL/GenBank/DDBJ whole genome shotgun (WGS) entry which is preliminary data.</text>
</comment>
<dbReference type="Pfam" id="PF00989">
    <property type="entry name" value="PAS"/>
    <property type="match status" value="1"/>
</dbReference>
<dbReference type="Proteomes" id="UP000295334">
    <property type="component" value="Unassembled WGS sequence"/>
</dbReference>
<dbReference type="InterPro" id="IPR003594">
    <property type="entry name" value="HATPase_dom"/>
</dbReference>
<dbReference type="EC" id="2.7.13.3" evidence="2"/>
<dbReference type="InterPro" id="IPR035965">
    <property type="entry name" value="PAS-like_dom_sf"/>
</dbReference>
<dbReference type="Pfam" id="PF00512">
    <property type="entry name" value="HisKA"/>
    <property type="match status" value="1"/>
</dbReference>
<dbReference type="PANTHER" id="PTHR42878">
    <property type="entry name" value="TWO-COMPONENT HISTIDINE KINASE"/>
    <property type="match status" value="1"/>
</dbReference>
<evidence type="ECO:0000313" key="10">
    <source>
        <dbReference type="Proteomes" id="UP000295334"/>
    </source>
</evidence>
<dbReference type="SMART" id="SM00387">
    <property type="entry name" value="HATPase_c"/>
    <property type="match status" value="1"/>
</dbReference>
<dbReference type="InterPro" id="IPR003661">
    <property type="entry name" value="HisK_dim/P_dom"/>
</dbReference>
<dbReference type="SUPFAM" id="SSF55785">
    <property type="entry name" value="PYP-like sensor domain (PAS domain)"/>
    <property type="match status" value="1"/>
</dbReference>
<name>A0A4R1BIE3_9BACT</name>
<dbReference type="PROSITE" id="PS50112">
    <property type="entry name" value="PAS"/>
    <property type="match status" value="1"/>
</dbReference>
<keyword evidence="3" id="KW-0597">Phosphoprotein</keyword>
<keyword evidence="10" id="KW-1185">Reference proteome</keyword>
<dbReference type="GO" id="GO:0007234">
    <property type="term" value="P:osmosensory signaling via phosphorelay pathway"/>
    <property type="evidence" value="ECO:0007669"/>
    <property type="project" value="TreeGrafter"/>
</dbReference>
<evidence type="ECO:0000256" key="3">
    <source>
        <dbReference type="ARBA" id="ARBA00022553"/>
    </source>
</evidence>
<evidence type="ECO:0000256" key="5">
    <source>
        <dbReference type="ARBA" id="ARBA00022777"/>
    </source>
</evidence>
<evidence type="ECO:0000259" key="7">
    <source>
        <dbReference type="PROSITE" id="PS50109"/>
    </source>
</evidence>
<dbReference type="PROSITE" id="PS50109">
    <property type="entry name" value="HIS_KIN"/>
    <property type="match status" value="1"/>
</dbReference>
<keyword evidence="4" id="KW-0808">Transferase</keyword>
<evidence type="ECO:0000259" key="8">
    <source>
        <dbReference type="PROSITE" id="PS50112"/>
    </source>
</evidence>
<dbReference type="GO" id="GO:0006355">
    <property type="term" value="P:regulation of DNA-templated transcription"/>
    <property type="evidence" value="ECO:0007669"/>
    <property type="project" value="InterPro"/>
</dbReference>
<reference evidence="9 10" key="1">
    <citation type="submission" date="2019-03" db="EMBL/GenBank/DDBJ databases">
        <authorList>
            <person name="Kim M.K.M."/>
        </authorList>
    </citation>
    <scope>NUCLEOTIDE SEQUENCE [LARGE SCALE GENOMIC DNA]</scope>
    <source>
        <strain evidence="9 10">17J68-12</strain>
    </source>
</reference>
<dbReference type="Gene3D" id="3.30.565.10">
    <property type="entry name" value="Histidine kinase-like ATPase, C-terminal domain"/>
    <property type="match status" value="1"/>
</dbReference>
<dbReference type="PRINTS" id="PR00344">
    <property type="entry name" value="BCTRLSENSOR"/>
</dbReference>
<dbReference type="SMART" id="SM00091">
    <property type="entry name" value="PAS"/>
    <property type="match status" value="1"/>
</dbReference>
<evidence type="ECO:0000256" key="4">
    <source>
        <dbReference type="ARBA" id="ARBA00022679"/>
    </source>
</evidence>
<feature type="domain" description="PAS" evidence="8">
    <location>
        <begin position="1"/>
        <end position="45"/>
    </location>
</feature>
<dbReference type="PANTHER" id="PTHR42878:SF15">
    <property type="entry name" value="BACTERIOPHYTOCHROME"/>
    <property type="match status" value="1"/>
</dbReference>
<dbReference type="AlphaFoldDB" id="A0A4R1BIE3"/>
<feature type="domain" description="Histidine kinase" evidence="7">
    <location>
        <begin position="122"/>
        <end position="335"/>
    </location>
</feature>
<organism evidence="9 10">
    <name type="scientific">Flaviaesturariibacter flavus</name>
    <dbReference type="NCBI Taxonomy" id="2502780"/>
    <lineage>
        <taxon>Bacteria</taxon>
        <taxon>Pseudomonadati</taxon>
        <taxon>Bacteroidota</taxon>
        <taxon>Chitinophagia</taxon>
        <taxon>Chitinophagales</taxon>
        <taxon>Chitinophagaceae</taxon>
        <taxon>Flaviaestuariibacter</taxon>
    </lineage>
</organism>
<dbReference type="GO" id="GO:0000155">
    <property type="term" value="F:phosphorelay sensor kinase activity"/>
    <property type="evidence" value="ECO:0007669"/>
    <property type="project" value="InterPro"/>
</dbReference>
<dbReference type="EMBL" id="SJZI01000009">
    <property type="protein sequence ID" value="TCJ17085.1"/>
    <property type="molecule type" value="Genomic_DNA"/>
</dbReference>
<evidence type="ECO:0000256" key="6">
    <source>
        <dbReference type="ARBA" id="ARBA00023136"/>
    </source>
</evidence>
<keyword evidence="6" id="KW-0472">Membrane</keyword>
<dbReference type="InterPro" id="IPR050351">
    <property type="entry name" value="BphY/WalK/GraS-like"/>
</dbReference>
<dbReference type="OrthoDB" id="9813151at2"/>
<sequence length="349" mass="38056">MTGAENILEHLLDAVLVVDATDTIVYANRAAGELFRRPAEALLGQPFGRTTEPGVIQEITLLRNGRMQTAEMLVSAIEWNGAPASLLALRDVTAARAASAELERQRHELERSNEENARFASFVSHDLRQPVRKIIFNAGLLLDGTGIADGARKRVEAIQASAIRMRGLINGIEQISNVGHQRPPFEPVDLNNVLREVRADLELLLLEKDGRLESDTLPVIDAVPGEMYQLLLNLVGNALKYSRPDVAPVVRVHEVAGAGADWCCIACSDNGMGFPESVGPRLFQPFERHHREGIEGMGVGLALCQKIVDAHGGTIRAEGTEGAGATFTFCLPRRQETPHHDPSSGNRHR</sequence>
<dbReference type="GO" id="GO:0016020">
    <property type="term" value="C:membrane"/>
    <property type="evidence" value="ECO:0007669"/>
    <property type="project" value="UniProtKB-SubCell"/>
</dbReference>
<dbReference type="InterPro" id="IPR000014">
    <property type="entry name" value="PAS"/>
</dbReference>
<accession>A0A4R1BIE3</accession>
<dbReference type="SMART" id="SM00388">
    <property type="entry name" value="HisKA"/>
    <property type="match status" value="1"/>
</dbReference>
<dbReference type="InterPro" id="IPR005467">
    <property type="entry name" value="His_kinase_dom"/>
</dbReference>
<dbReference type="CDD" id="cd00130">
    <property type="entry name" value="PAS"/>
    <property type="match status" value="1"/>
</dbReference>
<dbReference type="GO" id="GO:0030295">
    <property type="term" value="F:protein kinase activator activity"/>
    <property type="evidence" value="ECO:0007669"/>
    <property type="project" value="TreeGrafter"/>
</dbReference>
<dbReference type="GO" id="GO:0000156">
    <property type="term" value="F:phosphorelay response regulator activity"/>
    <property type="evidence" value="ECO:0007669"/>
    <property type="project" value="TreeGrafter"/>
</dbReference>
<proteinExistence type="predicted"/>
<dbReference type="InterPro" id="IPR013767">
    <property type="entry name" value="PAS_fold"/>
</dbReference>
<dbReference type="InterPro" id="IPR036890">
    <property type="entry name" value="HATPase_C_sf"/>
</dbReference>
<dbReference type="Pfam" id="PF02518">
    <property type="entry name" value="HATPase_c"/>
    <property type="match status" value="1"/>
</dbReference>
<dbReference type="CDD" id="cd00082">
    <property type="entry name" value="HisKA"/>
    <property type="match status" value="1"/>
</dbReference>
<dbReference type="InterPro" id="IPR004358">
    <property type="entry name" value="Sig_transdc_His_kin-like_C"/>
</dbReference>
<evidence type="ECO:0000256" key="1">
    <source>
        <dbReference type="ARBA" id="ARBA00000085"/>
    </source>
</evidence>
<gene>
    <name evidence="9" type="ORF">EPD60_07170</name>
</gene>
<evidence type="ECO:0000313" key="9">
    <source>
        <dbReference type="EMBL" id="TCJ17085.1"/>
    </source>
</evidence>
<protein>
    <recommendedName>
        <fullName evidence="2">histidine kinase</fullName>
        <ecNumber evidence="2">2.7.13.3</ecNumber>
    </recommendedName>
</protein>
<dbReference type="InterPro" id="IPR036097">
    <property type="entry name" value="HisK_dim/P_sf"/>
</dbReference>
<dbReference type="SUPFAM" id="SSF47384">
    <property type="entry name" value="Homodimeric domain of signal transducing histidine kinase"/>
    <property type="match status" value="1"/>
</dbReference>
<comment type="catalytic activity">
    <reaction evidence="1">
        <text>ATP + protein L-histidine = ADP + protein N-phospho-L-histidine.</text>
        <dbReference type="EC" id="2.7.13.3"/>
    </reaction>
</comment>
<dbReference type="Gene3D" id="3.30.450.20">
    <property type="entry name" value="PAS domain"/>
    <property type="match status" value="1"/>
</dbReference>
<keyword evidence="5" id="KW-0418">Kinase</keyword>